<evidence type="ECO:0000313" key="1">
    <source>
        <dbReference type="EMBL" id="RNA37150.1"/>
    </source>
</evidence>
<name>A0A3M7SNF0_BRAPC</name>
<proteinExistence type="predicted"/>
<organism evidence="1 2">
    <name type="scientific">Brachionus plicatilis</name>
    <name type="common">Marine rotifer</name>
    <name type="synonym">Brachionus muelleri</name>
    <dbReference type="NCBI Taxonomy" id="10195"/>
    <lineage>
        <taxon>Eukaryota</taxon>
        <taxon>Metazoa</taxon>
        <taxon>Spiralia</taxon>
        <taxon>Gnathifera</taxon>
        <taxon>Rotifera</taxon>
        <taxon>Eurotatoria</taxon>
        <taxon>Monogononta</taxon>
        <taxon>Pseudotrocha</taxon>
        <taxon>Ploima</taxon>
        <taxon>Brachionidae</taxon>
        <taxon>Brachionus</taxon>
    </lineage>
</organism>
<reference evidence="1 2" key="1">
    <citation type="journal article" date="2018" name="Sci. Rep.">
        <title>Genomic signatures of local adaptation to the degree of environmental predictability in rotifers.</title>
        <authorList>
            <person name="Franch-Gras L."/>
            <person name="Hahn C."/>
            <person name="Garcia-Roger E.M."/>
            <person name="Carmona M.J."/>
            <person name="Serra M."/>
            <person name="Gomez A."/>
        </authorList>
    </citation>
    <scope>NUCLEOTIDE SEQUENCE [LARGE SCALE GENOMIC DNA]</scope>
    <source>
        <strain evidence="1">HYR1</strain>
    </source>
</reference>
<dbReference type="AlphaFoldDB" id="A0A3M7SNF0"/>
<dbReference type="Proteomes" id="UP000276133">
    <property type="component" value="Unassembled WGS sequence"/>
</dbReference>
<evidence type="ECO:0000313" key="2">
    <source>
        <dbReference type="Proteomes" id="UP000276133"/>
    </source>
</evidence>
<dbReference type="EMBL" id="REGN01001081">
    <property type="protein sequence ID" value="RNA37150.1"/>
    <property type="molecule type" value="Genomic_DNA"/>
</dbReference>
<gene>
    <name evidence="1" type="ORF">BpHYR1_039103</name>
</gene>
<keyword evidence="2" id="KW-1185">Reference proteome</keyword>
<comment type="caution">
    <text evidence="1">The sequence shown here is derived from an EMBL/GenBank/DDBJ whole genome shotgun (WGS) entry which is preliminary data.</text>
</comment>
<accession>A0A3M7SNF0</accession>
<feature type="non-terminal residue" evidence="1">
    <location>
        <position position="256"/>
    </location>
</feature>
<sequence>MNFYLKVKYGIKIGCIKVKLLIRQHCLFKSTVLKLTQIMFSPKIPIDFNNGIVFRHLIFGQLKKSLNLIEKKLPYLTQIDLGTICQSPSELNSAGSNELYNLLKISKTACDSKHKTRVEAQSTIESSFELVLPQFLFYCHQNLSQLSSNLVLNQNRVGLIPVPADGMRTLILFISCDSADVRLLKKRFFFGILTIKNPEQELFCECYDNKDTIELNPKFWGYGSTTPNEVKKPRISDSGEGCFKALGNVLRASSNG</sequence>
<protein>
    <submittedName>
        <fullName evidence="1">Uncharacterized protein</fullName>
    </submittedName>
</protein>